<organism evidence="3 4">
    <name type="scientific">Olsenella absiana</name>
    <dbReference type="NCBI Taxonomy" id="3115222"/>
    <lineage>
        <taxon>Bacteria</taxon>
        <taxon>Bacillati</taxon>
        <taxon>Actinomycetota</taxon>
        <taxon>Coriobacteriia</taxon>
        <taxon>Coriobacteriales</taxon>
        <taxon>Atopobiaceae</taxon>
        <taxon>Olsenella</taxon>
    </lineage>
</organism>
<dbReference type="Pfam" id="PF02577">
    <property type="entry name" value="BFN_dom"/>
    <property type="match status" value="1"/>
</dbReference>
<dbReference type="PANTHER" id="PTHR15160:SF1">
    <property type="entry name" value="VON HIPPEL-LINDAU DISEASE TUMOR SUPPRESSOR"/>
    <property type="match status" value="1"/>
</dbReference>
<dbReference type="Proteomes" id="UP001332931">
    <property type="component" value="Unassembled WGS sequence"/>
</dbReference>
<feature type="domain" description="BFN" evidence="2">
    <location>
        <begin position="3"/>
        <end position="138"/>
    </location>
</feature>
<feature type="compositionally biased region" description="Polar residues" evidence="1">
    <location>
        <begin position="221"/>
        <end position="230"/>
    </location>
</feature>
<dbReference type="EMBL" id="JAZGJQ010000005">
    <property type="protein sequence ID" value="MEE6147574.1"/>
    <property type="molecule type" value="Genomic_DNA"/>
</dbReference>
<evidence type="ECO:0000313" key="4">
    <source>
        <dbReference type="Proteomes" id="UP001332931"/>
    </source>
</evidence>
<feature type="compositionally biased region" description="Basic and acidic residues" evidence="1">
    <location>
        <begin position="189"/>
        <end position="218"/>
    </location>
</feature>
<evidence type="ECO:0000256" key="1">
    <source>
        <dbReference type="SAM" id="MobiDB-lite"/>
    </source>
</evidence>
<accession>A0ABU7RAD9</accession>
<feature type="region of interest" description="Disordered" evidence="1">
    <location>
        <begin position="177"/>
        <end position="230"/>
    </location>
</feature>
<dbReference type="SUPFAM" id="SSF103256">
    <property type="entry name" value="Hypothetical protein TM0160"/>
    <property type="match status" value="1"/>
</dbReference>
<reference evidence="3 4" key="1">
    <citation type="submission" date="2024-01" db="EMBL/GenBank/DDBJ databases">
        <title>Description of Olsenella sp. nov., isolated from pig feces.</title>
        <authorList>
            <person name="Chang Y.-H."/>
        </authorList>
    </citation>
    <scope>NUCLEOTIDE SEQUENCE [LARGE SCALE GENOMIC DNA]</scope>
    <source>
        <strain evidence="3 4">YH-ols2223</strain>
    </source>
</reference>
<protein>
    <submittedName>
        <fullName evidence="3">Bifunctional nuclease family protein</fullName>
    </submittedName>
</protein>
<dbReference type="PANTHER" id="PTHR15160">
    <property type="entry name" value="VON HIPPEL-LINDAU PROTEIN"/>
    <property type="match status" value="1"/>
</dbReference>
<dbReference type="InterPro" id="IPR003729">
    <property type="entry name" value="Bi_nuclease_dom"/>
</dbReference>
<name>A0ABU7RAD9_9ACTN</name>
<proteinExistence type="predicted"/>
<evidence type="ECO:0000259" key="2">
    <source>
        <dbReference type="PROSITE" id="PS51658"/>
    </source>
</evidence>
<comment type="caution">
    <text evidence="3">The sequence shown here is derived from an EMBL/GenBank/DDBJ whole genome shotgun (WGS) entry which is preliminary data.</text>
</comment>
<sequence length="230" mass="24718">MSLVRLEISSVVVGEGTVSSMVILKPHRRTAPSAKLPIRIGSVESTAISMGIDGSQHHRPMTHDLLNDVIVSLGGRLVSVVINDVRGTTFFAQLRIVTSAGSQVSVDARPSDAIALAVRAHVPIFAEEEVVDTASLPDFSSVEAEERREELKRFHDFVEGLTPEDFALDRGDVRTAADGTLSRPSQASSHERTSGPDERASELGHPREKPGQDLRDDLADGTNTAEHPGS</sequence>
<evidence type="ECO:0000313" key="3">
    <source>
        <dbReference type="EMBL" id="MEE6147574.1"/>
    </source>
</evidence>
<dbReference type="InterPro" id="IPR036104">
    <property type="entry name" value="BFN_sf"/>
</dbReference>
<keyword evidence="4" id="KW-1185">Reference proteome</keyword>
<dbReference type="PROSITE" id="PS51658">
    <property type="entry name" value="BFN"/>
    <property type="match status" value="1"/>
</dbReference>
<dbReference type="RefSeq" id="WP_330958341.1">
    <property type="nucleotide sequence ID" value="NZ_JAZGJQ010000005.1"/>
</dbReference>
<dbReference type="Gene3D" id="3.10.690.10">
    <property type="entry name" value="Bifunctional nuclease domain"/>
    <property type="match status" value="1"/>
</dbReference>
<gene>
    <name evidence="3" type="ORF">VXJ25_06200</name>
</gene>